<gene>
    <name evidence="3" type="ORF">CK203_048494</name>
</gene>
<dbReference type="AlphaFoldDB" id="A0A438FXB7"/>
<accession>A0A438FXB7</accession>
<feature type="coiled-coil region" evidence="1">
    <location>
        <begin position="190"/>
        <end position="249"/>
    </location>
</feature>
<feature type="compositionally biased region" description="Basic and acidic residues" evidence="2">
    <location>
        <begin position="31"/>
        <end position="42"/>
    </location>
</feature>
<organism evidence="3 4">
    <name type="scientific">Vitis vinifera</name>
    <name type="common">Grape</name>
    <dbReference type="NCBI Taxonomy" id="29760"/>
    <lineage>
        <taxon>Eukaryota</taxon>
        <taxon>Viridiplantae</taxon>
        <taxon>Streptophyta</taxon>
        <taxon>Embryophyta</taxon>
        <taxon>Tracheophyta</taxon>
        <taxon>Spermatophyta</taxon>
        <taxon>Magnoliopsida</taxon>
        <taxon>eudicotyledons</taxon>
        <taxon>Gunneridae</taxon>
        <taxon>Pentapetalae</taxon>
        <taxon>rosids</taxon>
        <taxon>Vitales</taxon>
        <taxon>Vitaceae</taxon>
        <taxon>Viteae</taxon>
        <taxon>Vitis</taxon>
    </lineage>
</organism>
<proteinExistence type="predicted"/>
<evidence type="ECO:0000256" key="2">
    <source>
        <dbReference type="SAM" id="MobiDB-lite"/>
    </source>
</evidence>
<comment type="caution">
    <text evidence="3">The sequence shown here is derived from an EMBL/GenBank/DDBJ whole genome shotgun (WGS) entry which is preliminary data.</text>
</comment>
<evidence type="ECO:0000256" key="1">
    <source>
        <dbReference type="SAM" id="Coils"/>
    </source>
</evidence>
<sequence>MSTDLRVGFKERHRKHLHEAIDMVPPPTKKACPEKAREKPGREVNPTSGGASGGTAPVELVLDQIDTLTSAPPPSWDEMMEMLKCVSCFTDVEPPSTKMSDFFPFTKRVSVNLSGDTLVFVLAQLHFRIMHTSLVGSNPVSVVSSSWWLVFTSWSVSAHLLFERLEVAEAMRAFISHRMGGAVAEGTEALKLAEGEREAIHVEAERLKKEDGVVEAKIKWAKQENSQLKKEMEELRAGFTAQKKEMEEL</sequence>
<protein>
    <submittedName>
        <fullName evidence="3">Uncharacterized protein</fullName>
    </submittedName>
</protein>
<name>A0A438FXB7_VITVI</name>
<reference evidence="3 4" key="1">
    <citation type="journal article" date="2018" name="PLoS Genet.">
        <title>Population sequencing reveals clonal diversity and ancestral inbreeding in the grapevine cultivar Chardonnay.</title>
        <authorList>
            <person name="Roach M.J."/>
            <person name="Johnson D.L."/>
            <person name="Bohlmann J."/>
            <person name="van Vuuren H.J."/>
            <person name="Jones S.J."/>
            <person name="Pretorius I.S."/>
            <person name="Schmidt S.A."/>
            <person name="Borneman A.R."/>
        </authorList>
    </citation>
    <scope>NUCLEOTIDE SEQUENCE [LARGE SCALE GENOMIC DNA]</scope>
    <source>
        <strain evidence="4">cv. Chardonnay</strain>
        <tissue evidence="3">Leaf</tissue>
    </source>
</reference>
<evidence type="ECO:0000313" key="3">
    <source>
        <dbReference type="EMBL" id="RVW64612.1"/>
    </source>
</evidence>
<dbReference type="Proteomes" id="UP000288805">
    <property type="component" value="Unassembled WGS sequence"/>
</dbReference>
<feature type="region of interest" description="Disordered" evidence="2">
    <location>
        <begin position="24"/>
        <end position="56"/>
    </location>
</feature>
<dbReference type="EMBL" id="QGNW01000718">
    <property type="protein sequence ID" value="RVW64612.1"/>
    <property type="molecule type" value="Genomic_DNA"/>
</dbReference>
<evidence type="ECO:0000313" key="4">
    <source>
        <dbReference type="Proteomes" id="UP000288805"/>
    </source>
</evidence>
<keyword evidence="1" id="KW-0175">Coiled coil</keyword>